<evidence type="ECO:0000256" key="8">
    <source>
        <dbReference type="ARBA" id="ARBA00022840"/>
    </source>
</evidence>
<evidence type="ECO:0000256" key="2">
    <source>
        <dbReference type="ARBA" id="ARBA00004752"/>
    </source>
</evidence>
<evidence type="ECO:0000256" key="9">
    <source>
        <dbReference type="ARBA" id="ARBA00022960"/>
    </source>
</evidence>
<dbReference type="EMBL" id="MUKB01000079">
    <property type="protein sequence ID" value="OPX17773.1"/>
    <property type="molecule type" value="Genomic_DNA"/>
</dbReference>
<evidence type="ECO:0000256" key="3">
    <source>
        <dbReference type="ARBA" id="ARBA00012211"/>
    </source>
</evidence>
<dbReference type="Gene3D" id="3.40.50.720">
    <property type="entry name" value="NAD(P)-binding Rossmann-like Domain"/>
    <property type="match status" value="1"/>
</dbReference>
<dbReference type="PANTHER" id="PTHR43445">
    <property type="entry name" value="UDP-N-ACETYLMURAMATE--L-ALANINE LIGASE-RELATED"/>
    <property type="match status" value="1"/>
</dbReference>
<evidence type="ECO:0000313" key="19">
    <source>
        <dbReference type="Proteomes" id="UP000191663"/>
    </source>
</evidence>
<evidence type="ECO:0000256" key="5">
    <source>
        <dbReference type="ARBA" id="ARBA00022598"/>
    </source>
</evidence>
<dbReference type="Pfam" id="PF08245">
    <property type="entry name" value="Mur_ligase_M"/>
    <property type="match status" value="1"/>
</dbReference>
<evidence type="ECO:0000259" key="16">
    <source>
        <dbReference type="Pfam" id="PF02875"/>
    </source>
</evidence>
<dbReference type="AlphaFoldDB" id="A0A1V4QEI4"/>
<evidence type="ECO:0000256" key="6">
    <source>
        <dbReference type="ARBA" id="ARBA00022618"/>
    </source>
</evidence>
<dbReference type="GO" id="GO:0009252">
    <property type="term" value="P:peptidoglycan biosynthetic process"/>
    <property type="evidence" value="ECO:0007669"/>
    <property type="project" value="UniProtKB-UniRule"/>
</dbReference>
<dbReference type="Proteomes" id="UP000191663">
    <property type="component" value="Unassembled WGS sequence"/>
</dbReference>
<keyword evidence="10 14" id="KW-0573">Peptidoglycan synthesis</keyword>
<dbReference type="EC" id="6.3.2.8" evidence="3 14"/>
<dbReference type="InterPro" id="IPR004101">
    <property type="entry name" value="Mur_ligase_C"/>
</dbReference>
<evidence type="ECO:0000256" key="14">
    <source>
        <dbReference type="HAMAP-Rule" id="MF_00046"/>
    </source>
</evidence>
<accession>A0A1V4QEI4</accession>
<comment type="similarity">
    <text evidence="14">Belongs to the MurCDEF family.</text>
</comment>
<dbReference type="GO" id="GO:0071555">
    <property type="term" value="P:cell wall organization"/>
    <property type="evidence" value="ECO:0007669"/>
    <property type="project" value="UniProtKB-KW"/>
</dbReference>
<keyword evidence="8 14" id="KW-0067">ATP-binding</keyword>
<dbReference type="SUPFAM" id="SSF53244">
    <property type="entry name" value="MurD-like peptide ligases, peptide-binding domain"/>
    <property type="match status" value="1"/>
</dbReference>
<protein>
    <recommendedName>
        <fullName evidence="3 14">UDP-N-acetylmuramate--L-alanine ligase</fullName>
        <ecNumber evidence="3 14">6.3.2.8</ecNumber>
    </recommendedName>
    <alternativeName>
        <fullName evidence="14">UDP-N-acetylmuramoyl-L-alanine synthetase</fullName>
    </alternativeName>
</protein>
<keyword evidence="4 14" id="KW-0963">Cytoplasm</keyword>
<dbReference type="Pfam" id="PF01225">
    <property type="entry name" value="Mur_ligase"/>
    <property type="match status" value="1"/>
</dbReference>
<dbReference type="InterPro" id="IPR036615">
    <property type="entry name" value="Mur_ligase_C_dom_sf"/>
</dbReference>
<sequence>MLGKTEHIHFVGIGGIGMSGLATIMHNLKFKVTGSDINPSSITRRLKKQGIRVYYNHRSENISGADVVVYSSAIKDSNPELAEARRLNIPLIHRAELLAELTRLKLAVCISGTHGKTTTTSLISEVLQYGGLSPTTIIGGIIKGKSQARLGKGDYLVCEVDESDKSFLKVFPSYAVITNIEAEHLDHYKNLDEILENFSYFANHVPFWGCTLLGIDIPTSLSIKERIRKRTILYGLTEEAQLKAYNIRRSNFGSTFNVSFHKKKVGRFKIHLPGVHNVSNALAAIGIGIELGIRTKKIADALEQFRGVYRRLEFKGEVRGIMLFDDYGHHPTEIAVTLQTLRNYFPKQRLITIFQPHRYTRTYYLFDEFAFSFLYADIVIVTRIYPAHESPIPGVSGEALSRRIKKEQKSVYYIPDFSEIINFVKTIAKRDDIIIVQGAGDISKLPPLLLKELK</sequence>
<comment type="function">
    <text evidence="14">Cell wall formation.</text>
</comment>
<evidence type="ECO:0000259" key="15">
    <source>
        <dbReference type="Pfam" id="PF01225"/>
    </source>
</evidence>
<keyword evidence="11 14" id="KW-0131">Cell cycle</keyword>
<dbReference type="Gene3D" id="3.40.1190.10">
    <property type="entry name" value="Mur-like, catalytic domain"/>
    <property type="match status" value="1"/>
</dbReference>
<dbReference type="GO" id="GO:0008360">
    <property type="term" value="P:regulation of cell shape"/>
    <property type="evidence" value="ECO:0007669"/>
    <property type="project" value="UniProtKB-KW"/>
</dbReference>
<proteinExistence type="inferred from homology"/>
<comment type="caution">
    <text evidence="18">The sequence shown here is derived from an EMBL/GenBank/DDBJ whole genome shotgun (WGS) entry which is preliminary data.</text>
</comment>
<keyword evidence="5 14" id="KW-0436">Ligase</keyword>
<dbReference type="UniPathway" id="UPA00219"/>
<feature type="domain" description="Mur ligase C-terminal" evidence="16">
    <location>
        <begin position="310"/>
        <end position="440"/>
    </location>
</feature>
<feature type="binding site" evidence="14">
    <location>
        <begin position="112"/>
        <end position="118"/>
    </location>
    <ligand>
        <name>ATP</name>
        <dbReference type="ChEBI" id="CHEBI:30616"/>
    </ligand>
</feature>
<comment type="subcellular location">
    <subcellularLocation>
        <location evidence="1 14">Cytoplasm</location>
    </subcellularLocation>
</comment>
<comment type="catalytic activity">
    <reaction evidence="13 14">
        <text>UDP-N-acetyl-alpha-D-muramate + L-alanine + ATP = UDP-N-acetyl-alpha-D-muramoyl-L-alanine + ADP + phosphate + H(+)</text>
        <dbReference type="Rhea" id="RHEA:23372"/>
        <dbReference type="ChEBI" id="CHEBI:15378"/>
        <dbReference type="ChEBI" id="CHEBI:30616"/>
        <dbReference type="ChEBI" id="CHEBI:43474"/>
        <dbReference type="ChEBI" id="CHEBI:57972"/>
        <dbReference type="ChEBI" id="CHEBI:70757"/>
        <dbReference type="ChEBI" id="CHEBI:83898"/>
        <dbReference type="ChEBI" id="CHEBI:456216"/>
        <dbReference type="EC" id="6.3.2.8"/>
    </reaction>
</comment>
<dbReference type="InterPro" id="IPR036565">
    <property type="entry name" value="Mur-like_cat_sf"/>
</dbReference>
<evidence type="ECO:0000256" key="13">
    <source>
        <dbReference type="ARBA" id="ARBA00047833"/>
    </source>
</evidence>
<dbReference type="InterPro" id="IPR005758">
    <property type="entry name" value="UDP-N-AcMur_Ala_ligase_MurC"/>
</dbReference>
<feature type="domain" description="Mur ligase central" evidence="17">
    <location>
        <begin position="110"/>
        <end position="287"/>
    </location>
</feature>
<keyword evidence="6 14" id="KW-0132">Cell division</keyword>
<dbReference type="NCBIfam" id="TIGR01082">
    <property type="entry name" value="murC"/>
    <property type="match status" value="1"/>
</dbReference>
<evidence type="ECO:0000256" key="11">
    <source>
        <dbReference type="ARBA" id="ARBA00023306"/>
    </source>
</evidence>
<dbReference type="GO" id="GO:0051301">
    <property type="term" value="P:cell division"/>
    <property type="evidence" value="ECO:0007669"/>
    <property type="project" value="UniProtKB-KW"/>
</dbReference>
<evidence type="ECO:0000256" key="10">
    <source>
        <dbReference type="ARBA" id="ARBA00022984"/>
    </source>
</evidence>
<reference evidence="19" key="1">
    <citation type="submission" date="2017-01" db="EMBL/GenBank/DDBJ databases">
        <title>Novel pathways for hydrocarbon cycling and metabolic interdependencies in hydrothermal sediment communities.</title>
        <authorList>
            <person name="Dombrowski N."/>
            <person name="Seitz K."/>
            <person name="Teske A."/>
            <person name="Baker B."/>
        </authorList>
    </citation>
    <scope>NUCLEOTIDE SEQUENCE [LARGE SCALE GENOMIC DNA]</scope>
</reference>
<evidence type="ECO:0000256" key="12">
    <source>
        <dbReference type="ARBA" id="ARBA00023316"/>
    </source>
</evidence>
<keyword evidence="12 14" id="KW-0961">Cell wall biogenesis/degradation</keyword>
<evidence type="ECO:0000256" key="4">
    <source>
        <dbReference type="ARBA" id="ARBA00022490"/>
    </source>
</evidence>
<keyword evidence="9 14" id="KW-0133">Cell shape</keyword>
<dbReference type="InterPro" id="IPR000713">
    <property type="entry name" value="Mur_ligase_N"/>
</dbReference>
<organism evidence="18 19">
    <name type="scientific">candidate division WOR-3 bacterium 4484_100</name>
    <dbReference type="NCBI Taxonomy" id="1936077"/>
    <lineage>
        <taxon>Bacteria</taxon>
        <taxon>Bacteria division WOR-3</taxon>
    </lineage>
</organism>
<dbReference type="Pfam" id="PF02875">
    <property type="entry name" value="Mur_ligase_C"/>
    <property type="match status" value="1"/>
</dbReference>
<evidence type="ECO:0000256" key="1">
    <source>
        <dbReference type="ARBA" id="ARBA00004496"/>
    </source>
</evidence>
<keyword evidence="7 14" id="KW-0547">Nucleotide-binding</keyword>
<dbReference type="GO" id="GO:0005524">
    <property type="term" value="F:ATP binding"/>
    <property type="evidence" value="ECO:0007669"/>
    <property type="project" value="UniProtKB-UniRule"/>
</dbReference>
<dbReference type="InterPro" id="IPR013221">
    <property type="entry name" value="Mur_ligase_cen"/>
</dbReference>
<dbReference type="Gene3D" id="3.90.190.20">
    <property type="entry name" value="Mur ligase, C-terminal domain"/>
    <property type="match status" value="1"/>
</dbReference>
<gene>
    <name evidence="14" type="primary">murC</name>
    <name evidence="18" type="ORF">BXT86_04725</name>
</gene>
<dbReference type="GO" id="GO:0008763">
    <property type="term" value="F:UDP-N-acetylmuramate-L-alanine ligase activity"/>
    <property type="evidence" value="ECO:0007669"/>
    <property type="project" value="UniProtKB-UniRule"/>
</dbReference>
<dbReference type="HAMAP" id="MF_00046">
    <property type="entry name" value="MurC"/>
    <property type="match status" value="1"/>
</dbReference>
<dbReference type="PANTHER" id="PTHR43445:SF3">
    <property type="entry name" value="UDP-N-ACETYLMURAMATE--L-ALANINE LIGASE"/>
    <property type="match status" value="1"/>
</dbReference>
<dbReference type="InterPro" id="IPR050061">
    <property type="entry name" value="MurCDEF_pg_biosynth"/>
</dbReference>
<dbReference type="GO" id="GO:0005737">
    <property type="term" value="C:cytoplasm"/>
    <property type="evidence" value="ECO:0007669"/>
    <property type="project" value="UniProtKB-SubCell"/>
</dbReference>
<name>A0A1V4QEI4_UNCW3</name>
<evidence type="ECO:0000313" key="18">
    <source>
        <dbReference type="EMBL" id="OPX17773.1"/>
    </source>
</evidence>
<evidence type="ECO:0000259" key="17">
    <source>
        <dbReference type="Pfam" id="PF08245"/>
    </source>
</evidence>
<dbReference type="SUPFAM" id="SSF53623">
    <property type="entry name" value="MurD-like peptide ligases, catalytic domain"/>
    <property type="match status" value="1"/>
</dbReference>
<feature type="domain" description="Mur ligase N-terminal catalytic" evidence="15">
    <location>
        <begin position="7"/>
        <end position="104"/>
    </location>
</feature>
<comment type="pathway">
    <text evidence="2 14">Cell wall biogenesis; peptidoglycan biosynthesis.</text>
</comment>
<evidence type="ECO:0000256" key="7">
    <source>
        <dbReference type="ARBA" id="ARBA00022741"/>
    </source>
</evidence>
<dbReference type="SUPFAM" id="SSF51984">
    <property type="entry name" value="MurCD N-terminal domain"/>
    <property type="match status" value="1"/>
</dbReference>